<evidence type="ECO:0000313" key="1">
    <source>
        <dbReference type="Proteomes" id="UP000095286"/>
    </source>
</evidence>
<protein>
    <submittedName>
        <fullName evidence="2">Protein kinase domain-containing protein</fullName>
    </submittedName>
</protein>
<sequence>MAAYFFEIPDKIGGSSELNFACDGFKHCTKQIITALDEKVVANVGDTVNIKCQVTNATFNTTLGSKANLNYFYWYAFPKNRNKGLESSESHAEIFLPSTNTISLNVFNATSEDLGLVGCLCTWCHHPVYALTQFHINKSLALTARINKNKERLSVEGFPMANLTIYITRLADNKQEMPLFSLSTPSTKTLFNNTLFIKQRSLPTDKTWFYKREFEAFPNECSDCHSDEHEFINKDYLITACRISDGIRECENVTRILGLTDLTPNNNEIAYKGNHTGVGLGISSPWTFINASIFVLVGMGAVLVIVLVIKSMKRVTAVKEKTNQIMKLYSRATSRTEETILNTEETSFFRDNSISLSITSADYTLKHVPIINKDHLRIGAQIGHGNFGQVKKAEWIGPEISIDSENGALLEELSSHKQIAVKTLKDVCVNADWDREIALLSSLDHKHIVKFFGVCQTQNRNNTIIVMEFMNLGDLKSYLKKRAPPIATDYSQFPPTLQVHELNIISKEICEGLCYLTTRQIVHRDLSARNCLVSGPSDILMCNPSQRKPFTVKISDFGMSRKLYSDVEYYKMSDEKGRLLPVRWLSPDCILTGKFSHYSDIWSFGLTCYEVYSFGKDPFQHLSNNEVFSAISMGVRPERPAAAPPQVAQMIANCLKQIPEERITALECLTHLNLL</sequence>
<organism evidence="1 2">
    <name type="scientific">Rhabditophanes sp. KR3021</name>
    <dbReference type="NCBI Taxonomy" id="114890"/>
    <lineage>
        <taxon>Eukaryota</taxon>
        <taxon>Metazoa</taxon>
        <taxon>Ecdysozoa</taxon>
        <taxon>Nematoda</taxon>
        <taxon>Chromadorea</taxon>
        <taxon>Rhabditida</taxon>
        <taxon>Tylenchina</taxon>
        <taxon>Panagrolaimomorpha</taxon>
        <taxon>Strongyloidoidea</taxon>
        <taxon>Alloionematidae</taxon>
        <taxon>Rhabditophanes</taxon>
    </lineage>
</organism>
<evidence type="ECO:0000313" key="2">
    <source>
        <dbReference type="WBParaSite" id="RSKR_0000506800.1"/>
    </source>
</evidence>
<dbReference type="Proteomes" id="UP000095286">
    <property type="component" value="Unplaced"/>
</dbReference>
<accession>A0AC35TVL1</accession>
<dbReference type="WBParaSite" id="RSKR_0000506800.1">
    <property type="protein sequence ID" value="RSKR_0000506800.1"/>
    <property type="gene ID" value="RSKR_0000506800"/>
</dbReference>
<name>A0AC35TVL1_9BILA</name>
<proteinExistence type="predicted"/>
<reference evidence="2" key="1">
    <citation type="submission" date="2016-11" db="UniProtKB">
        <authorList>
            <consortium name="WormBaseParasite"/>
        </authorList>
    </citation>
    <scope>IDENTIFICATION</scope>
    <source>
        <strain evidence="2">KR3021</strain>
    </source>
</reference>